<dbReference type="Pfam" id="PF05378">
    <property type="entry name" value="Hydant_A_N"/>
    <property type="match status" value="1"/>
</dbReference>
<dbReference type="Pfam" id="PF01968">
    <property type="entry name" value="Hydantoinase_A"/>
    <property type="match status" value="1"/>
</dbReference>
<comment type="caution">
    <text evidence="5">The sequence shown here is derived from an EMBL/GenBank/DDBJ whole genome shotgun (WGS) entry which is preliminary data.</text>
</comment>
<evidence type="ECO:0008006" key="7">
    <source>
        <dbReference type="Google" id="ProtNLM"/>
    </source>
</evidence>
<proteinExistence type="predicted"/>
<evidence type="ECO:0000259" key="3">
    <source>
        <dbReference type="Pfam" id="PF06032"/>
    </source>
</evidence>
<dbReference type="Gene3D" id="3.30.420.40">
    <property type="match status" value="1"/>
</dbReference>
<dbReference type="InterPro" id="IPR010318">
    <property type="entry name" value="S-Me-THD_N"/>
</dbReference>
<dbReference type="InterPro" id="IPR043129">
    <property type="entry name" value="ATPase_NBD"/>
</dbReference>
<keyword evidence="6" id="KW-1185">Reference proteome</keyword>
<dbReference type="InterPro" id="IPR008040">
    <property type="entry name" value="Hydant_A_N"/>
</dbReference>
<dbReference type="Pfam" id="PF20906">
    <property type="entry name" value="S-Me-THD_C"/>
    <property type="match status" value="1"/>
</dbReference>
<reference evidence="5 6" key="1">
    <citation type="submission" date="2023-11" db="EMBL/GenBank/DDBJ databases">
        <title>Draft genome sequence and annotation of the polyextremotolerant black yeast-like fungus Aureobasidium pullulans NRRL 62042.</title>
        <authorList>
            <person name="Dielentheis-Frenken M.R.E."/>
            <person name="Wibberg D."/>
            <person name="Blank L.M."/>
            <person name="Tiso T."/>
        </authorList>
    </citation>
    <scope>NUCLEOTIDE SEQUENCE [LARGE SCALE GENOMIC DNA]</scope>
    <source>
        <strain evidence="5 6">NRRL 62042</strain>
    </source>
</reference>
<feature type="domain" description="Hydantoinase A/oxoprolinase" evidence="1">
    <location>
        <begin position="211"/>
        <end position="396"/>
    </location>
</feature>
<feature type="domain" description="S-Me-THD N-terminal" evidence="3">
    <location>
        <begin position="601"/>
        <end position="761"/>
    </location>
</feature>
<feature type="domain" description="S-Me-THD-like C-terminal" evidence="4">
    <location>
        <begin position="764"/>
        <end position="977"/>
    </location>
</feature>
<dbReference type="EMBL" id="JASGXD010000001">
    <property type="protein sequence ID" value="KAK6008109.1"/>
    <property type="molecule type" value="Genomic_DNA"/>
</dbReference>
<evidence type="ECO:0000313" key="6">
    <source>
        <dbReference type="Proteomes" id="UP001341245"/>
    </source>
</evidence>
<dbReference type="Gene3D" id="2.40.390.10">
    <property type="entry name" value="CV3147-like"/>
    <property type="match status" value="1"/>
</dbReference>
<dbReference type="PANTHER" id="PTHR11365:SF10">
    <property type="entry name" value="HYDANTOINASE_OXOPROLINASE"/>
    <property type="match status" value="1"/>
</dbReference>
<sequence length="992" mass="105705">MSSQPKVKCVRIGVDVGGTNTDAVAIDTSQQHTESRGLLAHFKTPTTPDVTRGIETAIRAVLDLSKLSSSDIVSVTVGTTHFINAAIEHDARRLNKVAVIRLSKSFLREVPPFSDFPTGLAAIINGYVGYVDGGLHIDGSQESPIVESQVVERCAEIKALGLSSVVIAGVFSPIDEIFQQEDQVRKIVLRELPGVEVVCSHEVANIGFLERENASILNAAILDYAKRTVGGFRRAMKSLQLSCRLFLTQNDGTLLDSTSAAKFPIRTFASGMTNSMRGAAYLAAHDTRKSSAIVIDIGGTTSDVGVLLPSGLPRQAAAYVTVAGVRMNYAMPHLHSIGLGGGTMVRKQAENKIIVGPDSVGHYLTRDALVFGGDILTASDIAVAAGKADIGDSSLVKHLDAKEVADAQSSIRALLERAIDVIKTSPDPMPVLLVGGGAVIAPDTLAGASELTLPPFHDVANAVGAAISKVGGVVDTIQDVSGQTFEQAEQKAKQIAIQRAMDAGALEASIIIAEVESLPVSYVANQLRTIVKAVGELDIKAQSQTGLEDEEDGSDLEHAEEGIKQVAPKTAEAQKVDPKTYIPNIVENEESGHAEWFLSETDIDFISKGCYVLGCAGGGSTGASRLQLREMLRQGHMMRVVDASALSKDALIYWGGHMGSPAVSVERLQSLETVGAFNELMDYLHHDKLDAVMGLEIGGANGMEPLLVGSSRFFDCPVIDADFMGRAYPTYWQTTLAVHHPGELVPCVIDSGDGKTILMTKAPNDEIVDRALRASCAEMGSRVGMAAKPTTTEKVQSSGVLNTMSLAWRIGRCISLAETTNTVSTVAEAIVDEAGGIKSARILFRGKITQVERRVYKGHSHGSITISGIEEDEESAASINRMPAMRVGGTLKIPFKNENIYAEYTSDTGDKEYLALVPDLIAVLDSGSGCALGVPEFKYGYYVTVIGITCSPLWTNTPEGLRIGGPSAFGYNLEYKALGEYVKPKSVIEEYR</sequence>
<dbReference type="InterPro" id="IPR048350">
    <property type="entry name" value="S-Me-THD-like_C"/>
</dbReference>
<evidence type="ECO:0000259" key="1">
    <source>
        <dbReference type="Pfam" id="PF01968"/>
    </source>
</evidence>
<dbReference type="PANTHER" id="PTHR11365">
    <property type="entry name" value="5-OXOPROLINASE RELATED"/>
    <property type="match status" value="1"/>
</dbReference>
<dbReference type="Gene3D" id="3.40.1610.10">
    <property type="entry name" value="CV3147-like domain"/>
    <property type="match status" value="1"/>
</dbReference>
<dbReference type="InterPro" id="IPR027479">
    <property type="entry name" value="S-Me-THD_N_sf"/>
</dbReference>
<name>A0ABR0TV57_AURPU</name>
<organism evidence="5 6">
    <name type="scientific">Aureobasidium pullulans</name>
    <name type="common">Black yeast</name>
    <name type="synonym">Pullularia pullulans</name>
    <dbReference type="NCBI Taxonomy" id="5580"/>
    <lineage>
        <taxon>Eukaryota</taxon>
        <taxon>Fungi</taxon>
        <taxon>Dikarya</taxon>
        <taxon>Ascomycota</taxon>
        <taxon>Pezizomycotina</taxon>
        <taxon>Dothideomycetes</taxon>
        <taxon>Dothideomycetidae</taxon>
        <taxon>Dothideales</taxon>
        <taxon>Saccotheciaceae</taxon>
        <taxon>Aureobasidium</taxon>
    </lineage>
</organism>
<feature type="domain" description="Hydantoinase/oxoprolinase N-terminal" evidence="2">
    <location>
        <begin position="11"/>
        <end position="191"/>
    </location>
</feature>
<gene>
    <name evidence="5" type="ORF">QM012_000012</name>
</gene>
<dbReference type="SUPFAM" id="SSF53067">
    <property type="entry name" value="Actin-like ATPase domain"/>
    <property type="match status" value="2"/>
</dbReference>
<protein>
    <recommendedName>
        <fullName evidence="7">DUF917-domain-containing protein</fullName>
    </recommendedName>
</protein>
<dbReference type="InterPro" id="IPR045079">
    <property type="entry name" value="Oxoprolinase-like"/>
</dbReference>
<dbReference type="Pfam" id="PF06032">
    <property type="entry name" value="S-Me-THD_N"/>
    <property type="match status" value="1"/>
</dbReference>
<evidence type="ECO:0000313" key="5">
    <source>
        <dbReference type="EMBL" id="KAK6008109.1"/>
    </source>
</evidence>
<evidence type="ECO:0000259" key="4">
    <source>
        <dbReference type="Pfam" id="PF20906"/>
    </source>
</evidence>
<dbReference type="SUPFAM" id="SSF160991">
    <property type="entry name" value="CV3147-like"/>
    <property type="match status" value="1"/>
</dbReference>
<evidence type="ECO:0000259" key="2">
    <source>
        <dbReference type="Pfam" id="PF05378"/>
    </source>
</evidence>
<dbReference type="InterPro" id="IPR002821">
    <property type="entry name" value="Hydantoinase_A"/>
</dbReference>
<accession>A0ABR0TV57</accession>
<dbReference type="InterPro" id="IPR024071">
    <property type="entry name" value="S-Me-THD_C_sf"/>
</dbReference>
<dbReference type="Proteomes" id="UP001341245">
    <property type="component" value="Unassembled WGS sequence"/>
</dbReference>